<dbReference type="PROSITE" id="PS50103">
    <property type="entry name" value="ZF_C3H1"/>
    <property type="match status" value="1"/>
</dbReference>
<keyword evidence="1" id="KW-0863">Zinc-finger</keyword>
<feature type="compositionally biased region" description="Polar residues" evidence="3">
    <location>
        <begin position="155"/>
        <end position="176"/>
    </location>
</feature>
<organism evidence="5 6">
    <name type="scientific">Pestalotiopsis fici (strain W106-1 / CGMCC3.15140)</name>
    <dbReference type="NCBI Taxonomy" id="1229662"/>
    <lineage>
        <taxon>Eukaryota</taxon>
        <taxon>Fungi</taxon>
        <taxon>Dikarya</taxon>
        <taxon>Ascomycota</taxon>
        <taxon>Pezizomycotina</taxon>
        <taxon>Sordariomycetes</taxon>
        <taxon>Xylariomycetidae</taxon>
        <taxon>Amphisphaeriales</taxon>
        <taxon>Sporocadaceae</taxon>
        <taxon>Pestalotiopsis</taxon>
    </lineage>
</organism>
<dbReference type="SMART" id="SM00356">
    <property type="entry name" value="ZnF_C3H1"/>
    <property type="match status" value="1"/>
</dbReference>
<feature type="compositionally biased region" description="Low complexity" evidence="3">
    <location>
        <begin position="877"/>
        <end position="892"/>
    </location>
</feature>
<gene>
    <name evidence="5" type="ORF">PFICI_10575</name>
</gene>
<keyword evidence="1" id="KW-0479">Metal-binding</keyword>
<feature type="compositionally biased region" description="Acidic residues" evidence="3">
    <location>
        <begin position="24"/>
        <end position="36"/>
    </location>
</feature>
<feature type="compositionally biased region" description="Polar residues" evidence="3">
    <location>
        <begin position="697"/>
        <end position="708"/>
    </location>
</feature>
<dbReference type="OMA" id="PHNIRYS"/>
<feature type="compositionally biased region" description="Polar residues" evidence="3">
    <location>
        <begin position="1"/>
        <end position="10"/>
    </location>
</feature>
<feature type="region of interest" description="Disordered" evidence="3">
    <location>
        <begin position="1"/>
        <end position="190"/>
    </location>
</feature>
<name>W3WXA7_PESFW</name>
<sequence length="1058" mass="112799">MEQGRSSQPAIAQAAPTRSKDALEEGELSEGELEDIYDPKGPHVVSHPPTQQTQPSGANDQATGSPGDADGSSIYDTGSAQEDMVIDSTSASQPGFDEDDDYEPGEYEPEYHPREKSGSYSPRLSPKEARSAVPAGTHAASNGQGTATEPEYLNGQKSLNESRKAPSSINQKMTPTSPSPPYKSLSEAKKKAQEAILGLWPFKVRYQDYLDEGLDPQTVKSLFKELGLDASSPKPATVSAISTTKPPIPQLADSAQSQSSTKASALPPALSDQAKPAANLASTGQEPKTEQKKSAQEERKDKIARMLAEKSKKTAAQPPPAVVSSPTVPSPKVPPAAIPATSSEITEAAKSKLRAQNNQKLLEKLAALKKQQGTKPEPGQQPSTPVAPVNKSELPVVSTSTATSAKQSVDPKPPVVEPDASSASGGQVHSVSSSPHPAPTSRNMKRPIASDFDGYSSTSSAFKRNRTQETLIIDVSDDEDVEMDLGSPTEPSSSAIQDSISGLRTNVLASHPPLTHSRSWHGPKSNSATPAAQTPSGHGQKLDLLTQQIQEARRRIAEAEAKKASRSNGEPTPLAQSPANTPDPQAPALAKPPQTAQGERRDRITAYHIPVLDAALREKQERLRRLQEEAAQLEIEVKATLDARQQLTIEMDSPDIAKPTSPQLNGSLEAFPQVAAPEPAHTGEAHVAAVVPEPNPTEVSSNIDSKVSSGKDGSAASSPNNTSMEIESDSASSGRVTATAIVTAEMPSQVDLPSVATSPPGPEPAESPTRQESASLSVGVVVDAEPQDQSTTAVLGDVPQEQPSTELDVPMQISDAEDEDYEPQPPHISDTVQAYGTSGTADEVIPTHIVRKPVLIQEQIPDEEPYEPSPSQVAEPTTQTASNATNATAGDAQSRSGKEHPLLTTEQAKSQNELSAKDLLSYQSPLRYFHAYKFHPQYMENVAGGLKSMTYSSKIDTSRPICPFVLDGGQCPKGPDCEFQHFEKMVLSEPAIIAELGSTATYTGEQKDRFIEGLKKVLQDLKTRKIKDFESITKALMDYRADFLGDKSKILPLNDIVI</sequence>
<dbReference type="GeneID" id="19275588"/>
<feature type="zinc finger region" description="C3H1-type" evidence="1">
    <location>
        <begin position="956"/>
        <end position="984"/>
    </location>
</feature>
<feature type="compositionally biased region" description="Low complexity" evidence="3">
    <location>
        <begin position="420"/>
        <end position="441"/>
    </location>
</feature>
<feature type="compositionally biased region" description="Polar residues" evidence="3">
    <location>
        <begin position="566"/>
        <end position="583"/>
    </location>
</feature>
<feature type="region of interest" description="Disordered" evidence="3">
    <location>
        <begin position="863"/>
        <end position="913"/>
    </location>
</feature>
<feature type="region of interest" description="Disordered" evidence="3">
    <location>
        <begin position="228"/>
        <end position="603"/>
    </location>
</feature>
<feature type="compositionally biased region" description="Polar residues" evidence="3">
    <location>
        <begin position="397"/>
        <end position="407"/>
    </location>
</feature>
<feature type="compositionally biased region" description="Basic and acidic residues" evidence="3">
    <location>
        <begin position="287"/>
        <end position="312"/>
    </location>
</feature>
<dbReference type="STRING" id="1229662.W3WXA7"/>
<dbReference type="GO" id="GO:0008270">
    <property type="term" value="F:zinc ion binding"/>
    <property type="evidence" value="ECO:0007669"/>
    <property type="project" value="UniProtKB-KW"/>
</dbReference>
<feature type="compositionally biased region" description="Acidic residues" evidence="3">
    <location>
        <begin position="96"/>
        <end position="108"/>
    </location>
</feature>
<feature type="compositionally biased region" description="Pro residues" evidence="3">
    <location>
        <begin position="328"/>
        <end position="337"/>
    </location>
</feature>
<feature type="compositionally biased region" description="Polar residues" evidence="3">
    <location>
        <begin position="904"/>
        <end position="913"/>
    </location>
</feature>
<feature type="coiled-coil region" evidence="2">
    <location>
        <begin position="609"/>
        <end position="650"/>
    </location>
</feature>
<dbReference type="InterPro" id="IPR000571">
    <property type="entry name" value="Znf_CCCH"/>
</dbReference>
<dbReference type="EMBL" id="KI912115">
    <property type="protein sequence ID" value="ETS78513.1"/>
    <property type="molecule type" value="Genomic_DNA"/>
</dbReference>
<feature type="domain" description="C3H1-type" evidence="4">
    <location>
        <begin position="956"/>
        <end position="984"/>
    </location>
</feature>
<feature type="compositionally biased region" description="Polar residues" evidence="3">
    <location>
        <begin position="489"/>
        <end position="508"/>
    </location>
</feature>
<feature type="compositionally biased region" description="Polar residues" evidence="3">
    <location>
        <begin position="715"/>
        <end position="736"/>
    </location>
</feature>
<reference evidence="6" key="1">
    <citation type="journal article" date="2015" name="BMC Genomics">
        <title>Genomic and transcriptomic analysis of the endophytic fungus Pestalotiopsis fici reveals its lifestyle and high potential for synthesis of natural products.</title>
        <authorList>
            <person name="Wang X."/>
            <person name="Zhang X."/>
            <person name="Liu L."/>
            <person name="Xiang M."/>
            <person name="Wang W."/>
            <person name="Sun X."/>
            <person name="Che Y."/>
            <person name="Guo L."/>
            <person name="Liu G."/>
            <person name="Guo L."/>
            <person name="Wang C."/>
            <person name="Yin W.B."/>
            <person name="Stadler M."/>
            <person name="Zhang X."/>
            <person name="Liu X."/>
        </authorList>
    </citation>
    <scope>NUCLEOTIDE SEQUENCE [LARGE SCALE GENOMIC DNA]</scope>
    <source>
        <strain evidence="6">W106-1 / CGMCC3.15140</strain>
    </source>
</reference>
<dbReference type="HOGENOM" id="CLU_006646_0_0_1"/>
<feature type="region of interest" description="Disordered" evidence="3">
    <location>
        <begin position="691"/>
        <end position="827"/>
    </location>
</feature>
<keyword evidence="6" id="KW-1185">Reference proteome</keyword>
<evidence type="ECO:0000256" key="3">
    <source>
        <dbReference type="SAM" id="MobiDB-lite"/>
    </source>
</evidence>
<keyword evidence="1" id="KW-0862">Zinc</keyword>
<evidence type="ECO:0000256" key="2">
    <source>
        <dbReference type="SAM" id="Coils"/>
    </source>
</evidence>
<evidence type="ECO:0000313" key="6">
    <source>
        <dbReference type="Proteomes" id="UP000030651"/>
    </source>
</evidence>
<feature type="compositionally biased region" description="Basic and acidic residues" evidence="3">
    <location>
        <begin position="551"/>
        <end position="563"/>
    </location>
</feature>
<evidence type="ECO:0000256" key="1">
    <source>
        <dbReference type="PROSITE-ProRule" id="PRU00723"/>
    </source>
</evidence>
<keyword evidence="2" id="KW-0175">Coiled coil</keyword>
<dbReference type="Proteomes" id="UP000030651">
    <property type="component" value="Unassembled WGS sequence"/>
</dbReference>
<dbReference type="OrthoDB" id="1922977at2759"/>
<evidence type="ECO:0000313" key="5">
    <source>
        <dbReference type="EMBL" id="ETS78513.1"/>
    </source>
</evidence>
<feature type="compositionally biased region" description="Low complexity" evidence="3">
    <location>
        <begin position="252"/>
        <end position="265"/>
    </location>
</feature>
<dbReference type="RefSeq" id="XP_007837347.1">
    <property type="nucleotide sequence ID" value="XM_007839156.1"/>
</dbReference>
<dbReference type="KEGG" id="pfy:PFICI_10575"/>
<dbReference type="InParanoid" id="W3WXA7"/>
<protein>
    <recommendedName>
        <fullName evidence="4">C3H1-type domain-containing protein</fullName>
    </recommendedName>
</protein>
<feature type="compositionally biased region" description="Polar residues" evidence="3">
    <location>
        <begin position="524"/>
        <end position="537"/>
    </location>
</feature>
<feature type="compositionally biased region" description="Polar residues" evidence="3">
    <location>
        <begin position="48"/>
        <end position="64"/>
    </location>
</feature>
<dbReference type="AlphaFoldDB" id="W3WXA7"/>
<accession>W3WXA7</accession>
<proteinExistence type="predicted"/>
<dbReference type="eggNOG" id="KOG4839">
    <property type="taxonomic scope" value="Eukaryota"/>
</dbReference>
<evidence type="ECO:0000259" key="4">
    <source>
        <dbReference type="PROSITE" id="PS50103"/>
    </source>
</evidence>